<dbReference type="AlphaFoldDB" id="E9GSX2"/>
<dbReference type="EMBL" id="GL732562">
    <property type="protein sequence ID" value="EFX77507.1"/>
    <property type="molecule type" value="Genomic_DNA"/>
</dbReference>
<dbReference type="InterPro" id="IPR036770">
    <property type="entry name" value="Ankyrin_rpt-contain_sf"/>
</dbReference>
<protein>
    <submittedName>
        <fullName evidence="2">Uncharacterized protein</fullName>
    </submittedName>
</protein>
<dbReference type="SUPFAM" id="SSF48403">
    <property type="entry name" value="Ankyrin repeat"/>
    <property type="match status" value="1"/>
</dbReference>
<feature type="repeat" description="ANK" evidence="1">
    <location>
        <begin position="357"/>
        <end position="395"/>
    </location>
</feature>
<keyword evidence="1" id="KW-0040">ANK repeat</keyword>
<reference evidence="2 3" key="1">
    <citation type="journal article" date="2011" name="Science">
        <title>The ecoresponsive genome of Daphnia pulex.</title>
        <authorList>
            <person name="Colbourne J.K."/>
            <person name="Pfrender M.E."/>
            <person name="Gilbert D."/>
            <person name="Thomas W.K."/>
            <person name="Tucker A."/>
            <person name="Oakley T.H."/>
            <person name="Tokishita S."/>
            <person name="Aerts A."/>
            <person name="Arnold G.J."/>
            <person name="Basu M.K."/>
            <person name="Bauer D.J."/>
            <person name="Caceres C.E."/>
            <person name="Carmel L."/>
            <person name="Casola C."/>
            <person name="Choi J.H."/>
            <person name="Detter J.C."/>
            <person name="Dong Q."/>
            <person name="Dusheyko S."/>
            <person name="Eads B.D."/>
            <person name="Frohlich T."/>
            <person name="Geiler-Samerotte K.A."/>
            <person name="Gerlach D."/>
            <person name="Hatcher P."/>
            <person name="Jogdeo S."/>
            <person name="Krijgsveld J."/>
            <person name="Kriventseva E.V."/>
            <person name="Kultz D."/>
            <person name="Laforsch C."/>
            <person name="Lindquist E."/>
            <person name="Lopez J."/>
            <person name="Manak J.R."/>
            <person name="Muller J."/>
            <person name="Pangilinan J."/>
            <person name="Patwardhan R.P."/>
            <person name="Pitluck S."/>
            <person name="Pritham E.J."/>
            <person name="Rechtsteiner A."/>
            <person name="Rho M."/>
            <person name="Rogozin I.B."/>
            <person name="Sakarya O."/>
            <person name="Salamov A."/>
            <person name="Schaack S."/>
            <person name="Shapiro H."/>
            <person name="Shiga Y."/>
            <person name="Skalitzky C."/>
            <person name="Smith Z."/>
            <person name="Souvorov A."/>
            <person name="Sung W."/>
            <person name="Tang Z."/>
            <person name="Tsuchiya D."/>
            <person name="Tu H."/>
            <person name="Vos H."/>
            <person name="Wang M."/>
            <person name="Wolf Y.I."/>
            <person name="Yamagata H."/>
            <person name="Yamada T."/>
            <person name="Ye Y."/>
            <person name="Shaw J.R."/>
            <person name="Andrews J."/>
            <person name="Crease T.J."/>
            <person name="Tang H."/>
            <person name="Lucas S.M."/>
            <person name="Robertson H.M."/>
            <person name="Bork P."/>
            <person name="Koonin E.V."/>
            <person name="Zdobnov E.M."/>
            <person name="Grigoriev I.V."/>
            <person name="Lynch M."/>
            <person name="Boore J.L."/>
        </authorList>
    </citation>
    <scope>NUCLEOTIDE SEQUENCE [LARGE SCALE GENOMIC DNA]</scope>
</reference>
<dbReference type="KEGG" id="dpx:DAPPUDRAFT_106153"/>
<dbReference type="HOGENOM" id="CLU_582990_0_0_1"/>
<name>E9GSX2_DAPPU</name>
<keyword evidence="3" id="KW-1185">Reference proteome</keyword>
<gene>
    <name evidence="2" type="ORF">DAPPUDRAFT_106153</name>
</gene>
<dbReference type="InterPro" id="IPR002110">
    <property type="entry name" value="Ankyrin_rpt"/>
</dbReference>
<organism evidence="2 3">
    <name type="scientific">Daphnia pulex</name>
    <name type="common">Water flea</name>
    <dbReference type="NCBI Taxonomy" id="6669"/>
    <lineage>
        <taxon>Eukaryota</taxon>
        <taxon>Metazoa</taxon>
        <taxon>Ecdysozoa</taxon>
        <taxon>Arthropoda</taxon>
        <taxon>Crustacea</taxon>
        <taxon>Branchiopoda</taxon>
        <taxon>Diplostraca</taxon>
        <taxon>Cladocera</taxon>
        <taxon>Anomopoda</taxon>
        <taxon>Daphniidae</taxon>
        <taxon>Daphnia</taxon>
    </lineage>
</organism>
<proteinExistence type="predicted"/>
<evidence type="ECO:0000256" key="1">
    <source>
        <dbReference type="PROSITE-ProRule" id="PRU00023"/>
    </source>
</evidence>
<dbReference type="OrthoDB" id="3246549at2759"/>
<dbReference type="Proteomes" id="UP000000305">
    <property type="component" value="Unassembled WGS sequence"/>
</dbReference>
<dbReference type="STRING" id="6669.E9GSX2"/>
<sequence>MASSHLHPDENSSDKFRLAESIYLPAQLLTGLCHCNEHGESPLMIAHTVEHSDFKWDVLSFLSLHGSSVYKELPKLYEIAFYEISQEFPADIFVDTFVEFVEDTDWMEIVVSMRSKSTSFDREEKIEALEFVGATLIIESFGFQLSAYDHHIQTSSLGLQCWKEAMDLRFTGKLLFVLCVYVNLCCQTPHVYVTSSASDKVFGSMQEPTSVAELTAFFEDYQRHCVGGEIDDSRLRFENTLKIQALLVTRRICSAANIFKQSFYRERLINRVAYSSEITNLGELLYHLYYVLTYSTEELTKLEWQHLVKNILYYSRSLFAERTDTVLHVAVRQLLVITGELRKIIKLGADSNAIDQNGRTPLHLLAARCNGHPEYFAYVIETMVDAGTHLDIAADDGKTVVRILGDIVEEWKAAQISVVPYYESLTNTVFPLSCYCARVIGQQGIRYDEDRLPLHLQEFVSRHSAAQGN</sequence>
<evidence type="ECO:0000313" key="3">
    <source>
        <dbReference type="Proteomes" id="UP000000305"/>
    </source>
</evidence>
<dbReference type="PROSITE" id="PS50088">
    <property type="entry name" value="ANK_REPEAT"/>
    <property type="match status" value="1"/>
</dbReference>
<dbReference type="InParanoid" id="E9GSX2"/>
<evidence type="ECO:0000313" key="2">
    <source>
        <dbReference type="EMBL" id="EFX77507.1"/>
    </source>
</evidence>
<dbReference type="Pfam" id="PF00023">
    <property type="entry name" value="Ank"/>
    <property type="match status" value="1"/>
</dbReference>
<dbReference type="Gene3D" id="1.25.40.20">
    <property type="entry name" value="Ankyrin repeat-containing domain"/>
    <property type="match status" value="1"/>
</dbReference>
<accession>E9GSX2</accession>